<dbReference type="EMBL" id="BPLQ01001296">
    <property type="protein sequence ID" value="GIX80439.1"/>
    <property type="molecule type" value="Genomic_DNA"/>
</dbReference>
<protein>
    <submittedName>
        <fullName evidence="1">Uncharacterized protein</fullName>
    </submittedName>
</protein>
<reference evidence="1 2" key="1">
    <citation type="submission" date="2021-06" db="EMBL/GenBank/DDBJ databases">
        <title>Caerostris darwini draft genome.</title>
        <authorList>
            <person name="Kono N."/>
            <person name="Arakawa K."/>
        </authorList>
    </citation>
    <scope>NUCLEOTIDE SEQUENCE [LARGE SCALE GENOMIC DNA]</scope>
</reference>
<dbReference type="AlphaFoldDB" id="A0AAV4N6R7"/>
<name>A0AAV4N6R7_9ARAC</name>
<comment type="caution">
    <text evidence="1">The sequence shown here is derived from an EMBL/GenBank/DDBJ whole genome shotgun (WGS) entry which is preliminary data.</text>
</comment>
<keyword evidence="2" id="KW-1185">Reference proteome</keyword>
<evidence type="ECO:0000313" key="2">
    <source>
        <dbReference type="Proteomes" id="UP001054837"/>
    </source>
</evidence>
<gene>
    <name evidence="1" type="ORF">CDAR_296791</name>
</gene>
<accession>A0AAV4N6R7</accession>
<organism evidence="1 2">
    <name type="scientific">Caerostris darwini</name>
    <dbReference type="NCBI Taxonomy" id="1538125"/>
    <lineage>
        <taxon>Eukaryota</taxon>
        <taxon>Metazoa</taxon>
        <taxon>Ecdysozoa</taxon>
        <taxon>Arthropoda</taxon>
        <taxon>Chelicerata</taxon>
        <taxon>Arachnida</taxon>
        <taxon>Araneae</taxon>
        <taxon>Araneomorphae</taxon>
        <taxon>Entelegynae</taxon>
        <taxon>Araneoidea</taxon>
        <taxon>Araneidae</taxon>
        <taxon>Caerostris</taxon>
    </lineage>
</organism>
<proteinExistence type="predicted"/>
<sequence>MRTEWQHCFHRECTLQNPLTKGLRRIRCSRSYTIVLRDFCLVLHGEALAASPHAQFASILCRFERVDHLHFVSKGRRGYQSKRNRRGWKFSVGVRDGVPSVHRIVWELSAAEGTDHVV</sequence>
<evidence type="ECO:0000313" key="1">
    <source>
        <dbReference type="EMBL" id="GIX80439.1"/>
    </source>
</evidence>
<dbReference type="Proteomes" id="UP001054837">
    <property type="component" value="Unassembled WGS sequence"/>
</dbReference>